<comment type="caution">
    <text evidence="3">The sequence shown here is derived from an EMBL/GenBank/DDBJ whole genome shotgun (WGS) entry which is preliminary data.</text>
</comment>
<feature type="compositionally biased region" description="Low complexity" evidence="2">
    <location>
        <begin position="98"/>
        <end position="110"/>
    </location>
</feature>
<protein>
    <submittedName>
        <fullName evidence="3">Uncharacterized protein</fullName>
    </submittedName>
</protein>
<reference evidence="3 4" key="1">
    <citation type="submission" date="2015-12" db="EMBL/GenBank/DDBJ databases">
        <title>Dictyostelia acquired genes for synthesis and detection of signals that induce cell-type specialization by lateral gene transfer from prokaryotes.</title>
        <authorList>
            <person name="Gloeckner G."/>
            <person name="Schaap P."/>
        </authorList>
    </citation>
    <scope>NUCLEOTIDE SEQUENCE [LARGE SCALE GENOMIC DNA]</scope>
    <source>
        <strain evidence="3 4">TK</strain>
    </source>
</reference>
<feature type="region of interest" description="Disordered" evidence="2">
    <location>
        <begin position="38"/>
        <end position="62"/>
    </location>
</feature>
<dbReference type="EMBL" id="LODT01000013">
    <property type="protein sequence ID" value="KYR00702.1"/>
    <property type="molecule type" value="Genomic_DNA"/>
</dbReference>
<evidence type="ECO:0000313" key="4">
    <source>
        <dbReference type="Proteomes" id="UP000076078"/>
    </source>
</evidence>
<feature type="coiled-coil region" evidence="1">
    <location>
        <begin position="356"/>
        <end position="383"/>
    </location>
</feature>
<dbReference type="AlphaFoldDB" id="A0A152A359"/>
<accession>A0A152A359</accession>
<feature type="coiled-coil region" evidence="1">
    <location>
        <begin position="236"/>
        <end position="302"/>
    </location>
</feature>
<evidence type="ECO:0000313" key="3">
    <source>
        <dbReference type="EMBL" id="KYR00702.1"/>
    </source>
</evidence>
<dbReference type="OMA" id="ENDWRIK"/>
<feature type="compositionally biased region" description="Low complexity" evidence="2">
    <location>
        <begin position="43"/>
        <end position="62"/>
    </location>
</feature>
<feature type="compositionally biased region" description="Polar residues" evidence="2">
    <location>
        <begin position="111"/>
        <end position="120"/>
    </location>
</feature>
<evidence type="ECO:0000256" key="2">
    <source>
        <dbReference type="SAM" id="MobiDB-lite"/>
    </source>
</evidence>
<dbReference type="Proteomes" id="UP000076078">
    <property type="component" value="Unassembled WGS sequence"/>
</dbReference>
<gene>
    <name evidence="3" type="ORF">DLAC_02742</name>
</gene>
<feature type="region of interest" description="Disordered" evidence="2">
    <location>
        <begin position="93"/>
        <end position="130"/>
    </location>
</feature>
<name>A0A152A359_TIELA</name>
<organism evidence="3 4">
    <name type="scientific">Tieghemostelium lacteum</name>
    <name type="common">Slime mold</name>
    <name type="synonym">Dictyostelium lacteum</name>
    <dbReference type="NCBI Taxonomy" id="361077"/>
    <lineage>
        <taxon>Eukaryota</taxon>
        <taxon>Amoebozoa</taxon>
        <taxon>Evosea</taxon>
        <taxon>Eumycetozoa</taxon>
        <taxon>Dictyostelia</taxon>
        <taxon>Dictyosteliales</taxon>
        <taxon>Raperosteliaceae</taxon>
        <taxon>Tieghemostelium</taxon>
    </lineage>
</organism>
<keyword evidence="4" id="KW-1185">Reference proteome</keyword>
<dbReference type="FunCoup" id="A0A152A359">
    <property type="interactions" value="1"/>
</dbReference>
<sequence length="409" mass="48157">MIRTNKENIDLFQTPKFKKSNKTPDFYPVDINKHQTYKVPPVTKTTSNKTLPTTSQPLQQTQKQDNFQNIQNSNLKLQQHNQKNYIDYQTKTNVQHNQSQSPQLQSQSKSHLNLNSSTRVQQQQQQISENDYEKEKLIEEINSLKETLKNFQSDYLSNSNQYTQRENQLKIENSNLHELNKRISEFSDQQDLIIQNQYNDIEQLEFKIKSQDSQISNLLECSNTSKKLTSEILLKKTHLEKENIDLKAQYNDLKNQLNENNQYKLRQYEDKSKKLQEAEKIIQKLLKEKEDLYQDFKEYKSSNEQLKSSLLKRDSEVLDLNYRIKKLTDEMSVQKLKDQEKIKELQAKTTDLSSIISELEVALNGFEQQNSLLNEEINILKLKSQLHNITTGTTITNNNKEDKYGLNLI</sequence>
<dbReference type="InParanoid" id="A0A152A359"/>
<keyword evidence="1" id="KW-0175">Coiled coil</keyword>
<evidence type="ECO:0000256" key="1">
    <source>
        <dbReference type="SAM" id="Coils"/>
    </source>
</evidence>
<proteinExistence type="predicted"/>